<dbReference type="Proteomes" id="UP000789390">
    <property type="component" value="Unassembled WGS sequence"/>
</dbReference>
<dbReference type="GO" id="GO:0008061">
    <property type="term" value="F:chitin binding"/>
    <property type="evidence" value="ECO:0007669"/>
    <property type="project" value="InterPro"/>
</dbReference>
<dbReference type="InterPro" id="IPR052976">
    <property type="entry name" value="Scoloptoxin-like"/>
</dbReference>
<dbReference type="EMBL" id="CAKKLH010000315">
    <property type="protein sequence ID" value="CAH0111680.1"/>
    <property type="molecule type" value="Genomic_DNA"/>
</dbReference>
<sequence length="168" mass="18427">MASSVFVVMCATFLILAQLESTIADDPTPKTATVEILNANSNGLAGSVAEGHLVTPMPNHRFSSMLAAARKMTKACSLPDDPSVDLALDHFGSNLPVTKIISIPVTAFSCDDRQPGYYADRDRDASCKIFHYCYEDSPIVSFICPTCTLFHDEKQLCDYWYNVDCKMG</sequence>
<feature type="chain" id="PRO_5035167896" description="Chitin-binding type-2 domain-containing protein" evidence="1">
    <location>
        <begin position="25"/>
        <end position="168"/>
    </location>
</feature>
<dbReference type="Pfam" id="PF01607">
    <property type="entry name" value="CBM_14"/>
    <property type="match status" value="1"/>
</dbReference>
<dbReference type="PANTHER" id="PTHR22933">
    <property type="entry name" value="FI18007P1-RELATED"/>
    <property type="match status" value="1"/>
</dbReference>
<feature type="domain" description="Chitin-binding type-2" evidence="2">
    <location>
        <begin position="107"/>
        <end position="167"/>
    </location>
</feature>
<feature type="signal peptide" evidence="1">
    <location>
        <begin position="1"/>
        <end position="24"/>
    </location>
</feature>
<dbReference type="PANTHER" id="PTHR22933:SF31">
    <property type="entry name" value="FI18007P1"/>
    <property type="match status" value="1"/>
</dbReference>
<organism evidence="3 4">
    <name type="scientific">Daphnia galeata</name>
    <dbReference type="NCBI Taxonomy" id="27404"/>
    <lineage>
        <taxon>Eukaryota</taxon>
        <taxon>Metazoa</taxon>
        <taxon>Ecdysozoa</taxon>
        <taxon>Arthropoda</taxon>
        <taxon>Crustacea</taxon>
        <taxon>Branchiopoda</taxon>
        <taxon>Diplostraca</taxon>
        <taxon>Cladocera</taxon>
        <taxon>Anomopoda</taxon>
        <taxon>Daphniidae</taxon>
        <taxon>Daphnia</taxon>
    </lineage>
</organism>
<keyword evidence="4" id="KW-1185">Reference proteome</keyword>
<dbReference type="Gene3D" id="2.170.140.10">
    <property type="entry name" value="Chitin binding domain"/>
    <property type="match status" value="1"/>
</dbReference>
<evidence type="ECO:0000256" key="1">
    <source>
        <dbReference type="SAM" id="SignalP"/>
    </source>
</evidence>
<name>A0A8J2RYS2_9CRUS</name>
<evidence type="ECO:0000259" key="2">
    <source>
        <dbReference type="PROSITE" id="PS50940"/>
    </source>
</evidence>
<dbReference type="AlphaFoldDB" id="A0A8J2RYS2"/>
<proteinExistence type="predicted"/>
<reference evidence="3" key="1">
    <citation type="submission" date="2021-11" db="EMBL/GenBank/DDBJ databases">
        <authorList>
            <person name="Schell T."/>
        </authorList>
    </citation>
    <scope>NUCLEOTIDE SEQUENCE</scope>
    <source>
        <strain evidence="3">M5</strain>
    </source>
</reference>
<dbReference type="SUPFAM" id="SSF57625">
    <property type="entry name" value="Invertebrate chitin-binding proteins"/>
    <property type="match status" value="1"/>
</dbReference>
<evidence type="ECO:0000313" key="4">
    <source>
        <dbReference type="Proteomes" id="UP000789390"/>
    </source>
</evidence>
<comment type="caution">
    <text evidence="3">The sequence shown here is derived from an EMBL/GenBank/DDBJ whole genome shotgun (WGS) entry which is preliminary data.</text>
</comment>
<dbReference type="PROSITE" id="PS50940">
    <property type="entry name" value="CHIT_BIND_II"/>
    <property type="match status" value="1"/>
</dbReference>
<dbReference type="GO" id="GO:0005576">
    <property type="term" value="C:extracellular region"/>
    <property type="evidence" value="ECO:0007669"/>
    <property type="project" value="InterPro"/>
</dbReference>
<dbReference type="OrthoDB" id="6334318at2759"/>
<evidence type="ECO:0000313" key="3">
    <source>
        <dbReference type="EMBL" id="CAH0111680.1"/>
    </source>
</evidence>
<dbReference type="InterPro" id="IPR036508">
    <property type="entry name" value="Chitin-bd_dom_sf"/>
</dbReference>
<dbReference type="InterPro" id="IPR002557">
    <property type="entry name" value="Chitin-bd_dom"/>
</dbReference>
<keyword evidence="1" id="KW-0732">Signal</keyword>
<gene>
    <name evidence="3" type="ORF">DGAL_LOCUS15331</name>
</gene>
<accession>A0A8J2RYS2</accession>
<protein>
    <recommendedName>
        <fullName evidence="2">Chitin-binding type-2 domain-containing protein</fullName>
    </recommendedName>
</protein>